<dbReference type="PANTHER" id="PTHR10614">
    <property type="entry name" value="INSULIN RECEPTOR SUBSTRATE"/>
    <property type="match status" value="1"/>
</dbReference>
<evidence type="ECO:0000313" key="2">
    <source>
        <dbReference type="EMBL" id="RXN01866.1"/>
    </source>
</evidence>
<dbReference type="PANTHER" id="PTHR10614:SF7">
    <property type="entry name" value="INSULIN RECEPTOR SUBSTRATE 2"/>
    <property type="match status" value="1"/>
</dbReference>
<protein>
    <submittedName>
        <fullName evidence="2">Insulin receptor substrate 2</fullName>
    </submittedName>
</protein>
<dbReference type="InterPro" id="IPR039011">
    <property type="entry name" value="IRS"/>
</dbReference>
<dbReference type="EMBL" id="SCEB01000012">
    <property type="protein sequence ID" value="RXN01866.1"/>
    <property type="molecule type" value="Genomic_DNA"/>
</dbReference>
<comment type="caution">
    <text evidence="2">The sequence shown here is derived from an EMBL/GenBank/DDBJ whole genome shotgun (WGS) entry which is preliminary data.</text>
</comment>
<dbReference type="GO" id="GO:0005886">
    <property type="term" value="C:plasma membrane"/>
    <property type="evidence" value="ECO:0007669"/>
    <property type="project" value="TreeGrafter"/>
</dbReference>
<feature type="compositionally biased region" description="Polar residues" evidence="1">
    <location>
        <begin position="147"/>
        <end position="161"/>
    </location>
</feature>
<dbReference type="GO" id="GO:0005829">
    <property type="term" value="C:cytosol"/>
    <property type="evidence" value="ECO:0007669"/>
    <property type="project" value="TreeGrafter"/>
</dbReference>
<evidence type="ECO:0000256" key="1">
    <source>
        <dbReference type="SAM" id="MobiDB-lite"/>
    </source>
</evidence>
<name>A0A662Z0C9_ACIRT</name>
<evidence type="ECO:0000313" key="3">
    <source>
        <dbReference type="Proteomes" id="UP000289886"/>
    </source>
</evidence>
<feature type="region of interest" description="Disordered" evidence="1">
    <location>
        <begin position="147"/>
        <end position="167"/>
    </location>
</feature>
<keyword evidence="2" id="KW-0675">Receptor</keyword>
<keyword evidence="3" id="KW-1185">Reference proteome</keyword>
<dbReference type="AlphaFoldDB" id="A0A662Z0C9"/>
<organism evidence="2 3">
    <name type="scientific">Acipenser ruthenus</name>
    <name type="common">Sterlet sturgeon</name>
    <dbReference type="NCBI Taxonomy" id="7906"/>
    <lineage>
        <taxon>Eukaryota</taxon>
        <taxon>Metazoa</taxon>
        <taxon>Chordata</taxon>
        <taxon>Craniata</taxon>
        <taxon>Vertebrata</taxon>
        <taxon>Euteleostomi</taxon>
        <taxon>Actinopterygii</taxon>
        <taxon>Chondrostei</taxon>
        <taxon>Acipenseriformes</taxon>
        <taxon>Acipenseridae</taxon>
        <taxon>Acipenser</taxon>
    </lineage>
</organism>
<gene>
    <name evidence="2" type="ORF">EOD39_4442</name>
</gene>
<feature type="compositionally biased region" description="Basic and acidic residues" evidence="1">
    <location>
        <begin position="18"/>
        <end position="29"/>
    </location>
</feature>
<feature type="compositionally biased region" description="Low complexity" evidence="1">
    <location>
        <begin position="36"/>
        <end position="51"/>
    </location>
</feature>
<dbReference type="GO" id="GO:0008286">
    <property type="term" value="P:insulin receptor signaling pathway"/>
    <property type="evidence" value="ECO:0007669"/>
    <property type="project" value="InterPro"/>
</dbReference>
<dbReference type="Proteomes" id="UP000289886">
    <property type="component" value="Unassembled WGS sequence"/>
</dbReference>
<accession>A0A662Z0C9</accession>
<sequence length="194" mass="20920">MSGAEAFMVPGPSLNPDRGAKVIRADPQGRRRHSSETFSSTTTVTPVFPSFAHDPKRHSSASVENVSLRKSEGSEEEYGSPMCRETSAGFQNGLNYIALDLMDDSLGKCENIVRLKTANYFKGGTNGIDSSLYASIGFLKENTAATQESGKESQGCQNIGDSPSADRVNIRSCRLDPKKIASAVIRKPLPYPLS</sequence>
<reference evidence="2 3" key="1">
    <citation type="submission" date="2019-01" db="EMBL/GenBank/DDBJ databases">
        <title>Draft Genome and Complete Hox-Cluster Characterization of the Sterlet Sturgeon (Acipenser ruthenus).</title>
        <authorList>
            <person name="Wei Q."/>
        </authorList>
    </citation>
    <scope>NUCLEOTIDE SEQUENCE [LARGE SCALE GENOMIC DNA]</scope>
    <source>
        <strain evidence="2">WHYD16114868_AA</strain>
        <tissue evidence="2">Blood</tissue>
    </source>
</reference>
<dbReference type="GO" id="GO:0043548">
    <property type="term" value="F:phosphatidylinositol 3-kinase binding"/>
    <property type="evidence" value="ECO:0007669"/>
    <property type="project" value="TreeGrafter"/>
</dbReference>
<proteinExistence type="predicted"/>
<dbReference type="GO" id="GO:0005158">
    <property type="term" value="F:insulin receptor binding"/>
    <property type="evidence" value="ECO:0007669"/>
    <property type="project" value="InterPro"/>
</dbReference>
<feature type="region of interest" description="Disordered" evidence="1">
    <location>
        <begin position="1"/>
        <end position="82"/>
    </location>
</feature>